<reference evidence="3" key="1">
    <citation type="journal article" date="2019" name="Curr. Biol.">
        <title>Genome Sequence of Striga asiatica Provides Insight into the Evolution of Plant Parasitism.</title>
        <authorList>
            <person name="Yoshida S."/>
            <person name="Kim S."/>
            <person name="Wafula E.K."/>
            <person name="Tanskanen J."/>
            <person name="Kim Y.M."/>
            <person name="Honaas L."/>
            <person name="Yang Z."/>
            <person name="Spallek T."/>
            <person name="Conn C.E."/>
            <person name="Ichihashi Y."/>
            <person name="Cheong K."/>
            <person name="Cui S."/>
            <person name="Der J.P."/>
            <person name="Gundlach H."/>
            <person name="Jiao Y."/>
            <person name="Hori C."/>
            <person name="Ishida J.K."/>
            <person name="Kasahara H."/>
            <person name="Kiba T."/>
            <person name="Kim M.S."/>
            <person name="Koo N."/>
            <person name="Laohavisit A."/>
            <person name="Lee Y.H."/>
            <person name="Lumba S."/>
            <person name="McCourt P."/>
            <person name="Mortimer J.C."/>
            <person name="Mutuku J.M."/>
            <person name="Nomura T."/>
            <person name="Sasaki-Sekimoto Y."/>
            <person name="Seto Y."/>
            <person name="Wang Y."/>
            <person name="Wakatake T."/>
            <person name="Sakakibara H."/>
            <person name="Demura T."/>
            <person name="Yamaguchi S."/>
            <person name="Yoneyama K."/>
            <person name="Manabe R.I."/>
            <person name="Nelson D.C."/>
            <person name="Schulman A.H."/>
            <person name="Timko M.P."/>
            <person name="dePamphilis C.W."/>
            <person name="Choi D."/>
            <person name="Shirasu K."/>
        </authorList>
    </citation>
    <scope>NUCLEOTIDE SEQUENCE [LARGE SCALE GENOMIC DNA]</scope>
    <source>
        <strain evidence="3">cv. UVA1</strain>
    </source>
</reference>
<dbReference type="Proteomes" id="UP000325081">
    <property type="component" value="Unassembled WGS sequence"/>
</dbReference>
<evidence type="ECO:0000259" key="1">
    <source>
        <dbReference type="Pfam" id="PF02721"/>
    </source>
</evidence>
<keyword evidence="3" id="KW-1185">Reference proteome</keyword>
<dbReference type="Pfam" id="PF02721">
    <property type="entry name" value="DUF223"/>
    <property type="match status" value="1"/>
</dbReference>
<protein>
    <submittedName>
        <fullName evidence="2">DNA binding protein-like</fullName>
    </submittedName>
</protein>
<dbReference type="InterPro" id="IPR012340">
    <property type="entry name" value="NA-bd_OB-fold"/>
</dbReference>
<sequence length="175" mass="20316">MAFTLLKNVNMDKTEWNIKVCVVRCYERTTFGDRSTFLGLEVILHDSEGYRIHASIKKFHMELFRRHVVLVCLNLIKNWFFVHFSFPLVGLHVKWAACLLLGFARAWTRLPSRLLDRAEFGRCTSCWNLHARVWAHHQLGHGYKQDTWARTGVGKIPGKIPAARRTSPELRLVTG</sequence>
<proteinExistence type="predicted"/>
<dbReference type="EMBL" id="BKCP01007471">
    <property type="protein sequence ID" value="GER46223.1"/>
    <property type="molecule type" value="Genomic_DNA"/>
</dbReference>
<dbReference type="AlphaFoldDB" id="A0A5A7QLD8"/>
<dbReference type="InterPro" id="IPR003871">
    <property type="entry name" value="RFA1B/D_OB_1st"/>
</dbReference>
<evidence type="ECO:0000313" key="2">
    <source>
        <dbReference type="EMBL" id="GER46223.1"/>
    </source>
</evidence>
<gene>
    <name evidence="2" type="ORF">STAS_23246</name>
</gene>
<name>A0A5A7QLD8_STRAF</name>
<dbReference type="SUPFAM" id="SSF50249">
    <property type="entry name" value="Nucleic acid-binding proteins"/>
    <property type="match status" value="1"/>
</dbReference>
<accession>A0A5A7QLD8</accession>
<evidence type="ECO:0000313" key="3">
    <source>
        <dbReference type="Proteomes" id="UP000325081"/>
    </source>
</evidence>
<organism evidence="2 3">
    <name type="scientific">Striga asiatica</name>
    <name type="common">Asiatic witchweed</name>
    <name type="synonym">Buchnera asiatica</name>
    <dbReference type="NCBI Taxonomy" id="4170"/>
    <lineage>
        <taxon>Eukaryota</taxon>
        <taxon>Viridiplantae</taxon>
        <taxon>Streptophyta</taxon>
        <taxon>Embryophyta</taxon>
        <taxon>Tracheophyta</taxon>
        <taxon>Spermatophyta</taxon>
        <taxon>Magnoliopsida</taxon>
        <taxon>eudicotyledons</taxon>
        <taxon>Gunneridae</taxon>
        <taxon>Pentapetalae</taxon>
        <taxon>asterids</taxon>
        <taxon>lamiids</taxon>
        <taxon>Lamiales</taxon>
        <taxon>Orobanchaceae</taxon>
        <taxon>Buchnereae</taxon>
        <taxon>Striga</taxon>
    </lineage>
</organism>
<feature type="domain" description="Replication protein A 70 kDa DNA-binding subunit B/D first OB fold" evidence="1">
    <location>
        <begin position="3"/>
        <end position="71"/>
    </location>
</feature>
<dbReference type="Gene3D" id="2.40.50.140">
    <property type="entry name" value="Nucleic acid-binding proteins"/>
    <property type="match status" value="1"/>
</dbReference>
<comment type="caution">
    <text evidence="2">The sequence shown here is derived from an EMBL/GenBank/DDBJ whole genome shotgun (WGS) entry which is preliminary data.</text>
</comment>
<dbReference type="OrthoDB" id="913088at2759"/>